<dbReference type="InterPro" id="IPR005106">
    <property type="entry name" value="Asp/hSer_DH_NAD-bd"/>
</dbReference>
<dbReference type="Gene3D" id="3.30.360.10">
    <property type="entry name" value="Dihydrodipicolinate Reductase, domain 2"/>
    <property type="match status" value="1"/>
</dbReference>
<comment type="similarity">
    <text evidence="1">Belongs to the L-aspartate dehydrogenase family.</text>
</comment>
<dbReference type="InParanoid" id="A0A0D2WHX7"/>
<dbReference type="eggNOG" id="ENOG502QVGC">
    <property type="taxonomic scope" value="Eukaryota"/>
</dbReference>
<dbReference type="OrthoDB" id="4310724at2759"/>
<evidence type="ECO:0000313" key="5">
    <source>
        <dbReference type="EMBL" id="KJE88448.1"/>
    </source>
</evidence>
<dbReference type="GO" id="GO:0009435">
    <property type="term" value="P:NAD+ biosynthetic process"/>
    <property type="evidence" value="ECO:0007669"/>
    <property type="project" value="InterPro"/>
</dbReference>
<dbReference type="Gene3D" id="3.40.50.720">
    <property type="entry name" value="NAD(P)-binding Rossmann-like Domain"/>
    <property type="match status" value="1"/>
</dbReference>
<proteinExistence type="inferred from homology"/>
<dbReference type="EMBL" id="KE346360">
    <property type="protein sequence ID" value="KJE88448.1"/>
    <property type="molecule type" value="Genomic_DNA"/>
</dbReference>
<dbReference type="InterPro" id="IPR011182">
    <property type="entry name" value="L-Asp_DH"/>
</dbReference>
<dbReference type="Proteomes" id="UP000008743">
    <property type="component" value="Unassembled WGS sequence"/>
</dbReference>
<dbReference type="GO" id="GO:0033735">
    <property type="term" value="F:aspartate dehydrogenase [NAD(P)+] activity"/>
    <property type="evidence" value="ECO:0007669"/>
    <property type="project" value="InterPro"/>
</dbReference>
<dbReference type="SUPFAM" id="SSF55347">
    <property type="entry name" value="Glyceraldehyde-3-phosphate dehydrogenase-like, C-terminal domain"/>
    <property type="match status" value="1"/>
</dbReference>
<dbReference type="PANTHER" id="PTHR31873">
    <property type="entry name" value="L-ASPARTATE DEHYDROGENASE-RELATED"/>
    <property type="match status" value="1"/>
</dbReference>
<evidence type="ECO:0000256" key="2">
    <source>
        <dbReference type="ARBA" id="ARBA00020169"/>
    </source>
</evidence>
<name>A0A0D2WHX7_CAPO3</name>
<dbReference type="SUPFAM" id="SSF51735">
    <property type="entry name" value="NAD(P)-binding Rossmann-fold domains"/>
    <property type="match status" value="1"/>
</dbReference>
<dbReference type="RefSeq" id="XP_004364976.1">
    <property type="nucleotide sequence ID" value="XM_004364919.2"/>
</dbReference>
<evidence type="ECO:0000313" key="6">
    <source>
        <dbReference type="Proteomes" id="UP000008743"/>
    </source>
</evidence>
<dbReference type="Pfam" id="PF01958">
    <property type="entry name" value="Asp_DH_C"/>
    <property type="match status" value="1"/>
</dbReference>
<sequence length="284" mass="30300">MAQPVPVRRVGIVGYGSLGQYLADAVLQRPDQLELAFVWNRSIDKLKGKVPEAAILANLDEFESRKADLIVEVSHPDITHAYGARFLKAADYMVGSPTVFADSHLESQLRAIAMSADNTHGLYIPAGALWGGNDIQKMADRNTLQSLTITMKKHPLSFQLLGHLVELNNAALNVQGESLLYDGPVRALCPLAPNNVNTMAAAALAGHNLGFDKVRGVLIADPRLEGHIVEIELTGPGAAPSPFSVKTSRYNPAAPGAVTGNATYASFLSSMLRSNGQGKGVHLC</sequence>
<dbReference type="InterPro" id="IPR036291">
    <property type="entry name" value="NAD(P)-bd_dom_sf"/>
</dbReference>
<accession>A0A0D2WHX7</accession>
<feature type="domain" description="Aspartate dehydrogenase" evidence="3">
    <location>
        <begin position="176"/>
        <end position="263"/>
    </location>
</feature>
<feature type="domain" description="Aspartate/homoserine dehydrogenase NAD-binding" evidence="4">
    <location>
        <begin position="14"/>
        <end position="116"/>
    </location>
</feature>
<dbReference type="OMA" id="KHPTSFK"/>
<dbReference type="GO" id="GO:0050661">
    <property type="term" value="F:NADP binding"/>
    <property type="evidence" value="ECO:0007669"/>
    <property type="project" value="InterPro"/>
</dbReference>
<dbReference type="PANTHER" id="PTHR31873:SF6">
    <property type="entry name" value="ASPARTATE DEHYDROGENASE DOMAIN-CONTAINING PROTEIN"/>
    <property type="match status" value="1"/>
</dbReference>
<organism evidence="5 6">
    <name type="scientific">Capsaspora owczarzaki (strain ATCC 30864)</name>
    <dbReference type="NCBI Taxonomy" id="595528"/>
    <lineage>
        <taxon>Eukaryota</taxon>
        <taxon>Filasterea</taxon>
        <taxon>Capsaspora</taxon>
    </lineage>
</organism>
<dbReference type="InterPro" id="IPR002811">
    <property type="entry name" value="Asp_DH"/>
</dbReference>
<protein>
    <recommendedName>
        <fullName evidence="2">Aspartate dehydrogenase domain-containing protein</fullName>
    </recommendedName>
</protein>
<dbReference type="PhylomeDB" id="A0A0D2WHX7"/>
<evidence type="ECO:0000259" key="4">
    <source>
        <dbReference type="Pfam" id="PF03447"/>
    </source>
</evidence>
<dbReference type="PIRSF" id="PIRSF005227">
    <property type="entry name" value="Asp_dh_NAD_syn"/>
    <property type="match status" value="1"/>
</dbReference>
<reference evidence="6" key="1">
    <citation type="submission" date="2011-02" db="EMBL/GenBank/DDBJ databases">
        <title>The Genome Sequence of Capsaspora owczarzaki ATCC 30864.</title>
        <authorList>
            <person name="Russ C."/>
            <person name="Cuomo C."/>
            <person name="Burger G."/>
            <person name="Gray M.W."/>
            <person name="Holland P.W.H."/>
            <person name="King N."/>
            <person name="Lang F.B.F."/>
            <person name="Roger A.J."/>
            <person name="Ruiz-Trillo I."/>
            <person name="Young S.K."/>
            <person name="Zeng Q."/>
            <person name="Gargeya S."/>
            <person name="Alvarado L."/>
            <person name="Berlin A."/>
            <person name="Chapman S.B."/>
            <person name="Chen Z."/>
            <person name="Freedman E."/>
            <person name="Gellesch M."/>
            <person name="Goldberg J."/>
            <person name="Griggs A."/>
            <person name="Gujja S."/>
            <person name="Heilman E."/>
            <person name="Heiman D."/>
            <person name="Howarth C."/>
            <person name="Mehta T."/>
            <person name="Neiman D."/>
            <person name="Pearson M."/>
            <person name="Roberts A."/>
            <person name="Saif S."/>
            <person name="Shea T."/>
            <person name="Shenoy N."/>
            <person name="Sisk P."/>
            <person name="Stolte C."/>
            <person name="Sykes S."/>
            <person name="White J."/>
            <person name="Yandava C."/>
            <person name="Haas B."/>
            <person name="Nusbaum C."/>
            <person name="Birren B."/>
        </authorList>
    </citation>
    <scope>NUCLEOTIDE SEQUENCE</scope>
    <source>
        <strain evidence="6">ATCC 30864</strain>
    </source>
</reference>
<dbReference type="AlphaFoldDB" id="A0A0D2WHX7"/>
<keyword evidence="6" id="KW-1185">Reference proteome</keyword>
<dbReference type="Pfam" id="PF03447">
    <property type="entry name" value="NAD_binding_3"/>
    <property type="match status" value="1"/>
</dbReference>
<gene>
    <name evidence="5" type="ORF">CAOG_000105</name>
</gene>
<evidence type="ECO:0000259" key="3">
    <source>
        <dbReference type="Pfam" id="PF01958"/>
    </source>
</evidence>
<evidence type="ECO:0000256" key="1">
    <source>
        <dbReference type="ARBA" id="ARBA00008331"/>
    </source>
</evidence>
<dbReference type="STRING" id="595528.A0A0D2WHX7"/>